<evidence type="ECO:0000256" key="11">
    <source>
        <dbReference type="ARBA" id="ARBA00034617"/>
    </source>
</evidence>
<dbReference type="InterPro" id="IPR027417">
    <property type="entry name" value="P-loop_NTPase"/>
</dbReference>
<dbReference type="PANTHER" id="PTHR11070:SF2">
    <property type="entry name" value="ATP-DEPENDENT DNA HELICASE SRS2"/>
    <property type="match status" value="1"/>
</dbReference>
<organism evidence="19 20">
    <name type="scientific">Tistrella arctica</name>
    <dbReference type="NCBI Taxonomy" id="3133430"/>
    <lineage>
        <taxon>Bacteria</taxon>
        <taxon>Pseudomonadati</taxon>
        <taxon>Pseudomonadota</taxon>
        <taxon>Alphaproteobacteria</taxon>
        <taxon>Geminicoccales</taxon>
        <taxon>Geminicoccaceae</taxon>
        <taxon>Tistrella</taxon>
    </lineage>
</organism>
<comment type="caution">
    <text evidence="19">The sequence shown here is derived from an EMBL/GenBank/DDBJ whole genome shotgun (WGS) entry which is preliminary data.</text>
</comment>
<evidence type="ECO:0000256" key="9">
    <source>
        <dbReference type="ARBA" id="ARBA00023204"/>
    </source>
</evidence>
<dbReference type="EC" id="5.6.2.4" evidence="12"/>
<evidence type="ECO:0000256" key="15">
    <source>
        <dbReference type="PROSITE-ProRule" id="PRU00560"/>
    </source>
</evidence>
<dbReference type="InterPro" id="IPR011604">
    <property type="entry name" value="PDDEXK-like_dom_sf"/>
</dbReference>
<evidence type="ECO:0000313" key="20">
    <source>
        <dbReference type="Proteomes" id="UP001413721"/>
    </source>
</evidence>
<dbReference type="InterPro" id="IPR014017">
    <property type="entry name" value="DNA_helicase_UvrD-like_C"/>
</dbReference>
<evidence type="ECO:0000256" key="5">
    <source>
        <dbReference type="ARBA" id="ARBA00022806"/>
    </source>
</evidence>
<feature type="domain" description="UvrD-like helicase ATP-binding" evidence="17">
    <location>
        <begin position="1"/>
        <end position="493"/>
    </location>
</feature>
<evidence type="ECO:0000256" key="8">
    <source>
        <dbReference type="ARBA" id="ARBA00023125"/>
    </source>
</evidence>
<dbReference type="InterPro" id="IPR014016">
    <property type="entry name" value="UvrD-like_ATP-bd"/>
</dbReference>
<keyword evidence="3" id="KW-0227">DNA damage</keyword>
<evidence type="ECO:0000259" key="18">
    <source>
        <dbReference type="PROSITE" id="PS51217"/>
    </source>
</evidence>
<keyword evidence="20" id="KW-1185">Reference proteome</keyword>
<dbReference type="InterPro" id="IPR011335">
    <property type="entry name" value="Restrct_endonuc-II-like"/>
</dbReference>
<keyword evidence="2 15" id="KW-0547">Nucleotide-binding</keyword>
<proteinExistence type="predicted"/>
<keyword evidence="4 15" id="KW-0378">Hydrolase</keyword>
<evidence type="ECO:0000256" key="12">
    <source>
        <dbReference type="ARBA" id="ARBA00034808"/>
    </source>
</evidence>
<feature type="domain" description="UvrD-like helicase C-terminal" evidence="18">
    <location>
        <begin position="517"/>
        <end position="807"/>
    </location>
</feature>
<evidence type="ECO:0000256" key="13">
    <source>
        <dbReference type="ARBA" id="ARBA00034923"/>
    </source>
</evidence>
<dbReference type="InterPro" id="IPR014151">
    <property type="entry name" value="DNA_helicase_AddA"/>
</dbReference>
<dbReference type="Gene3D" id="3.90.320.10">
    <property type="match status" value="1"/>
</dbReference>
<evidence type="ECO:0000259" key="17">
    <source>
        <dbReference type="PROSITE" id="PS51198"/>
    </source>
</evidence>
<dbReference type="NCBIfam" id="TIGR02784">
    <property type="entry name" value="addA_alphas"/>
    <property type="match status" value="1"/>
</dbReference>
<evidence type="ECO:0000256" key="3">
    <source>
        <dbReference type="ARBA" id="ARBA00022763"/>
    </source>
</evidence>
<reference evidence="19 20" key="1">
    <citation type="submission" date="2024-03" db="EMBL/GenBank/DDBJ databases">
        <title>High-quality draft genome sequencing of Tistrella sp. BH-R2-4.</title>
        <authorList>
            <person name="Dong C."/>
        </authorList>
    </citation>
    <scope>NUCLEOTIDE SEQUENCE [LARGE SCALE GENOMIC DNA]</scope>
    <source>
        <strain evidence="19 20">BH-R2-4</strain>
    </source>
</reference>
<feature type="binding site" evidence="15">
    <location>
        <begin position="19"/>
        <end position="26"/>
    </location>
    <ligand>
        <name>ATP</name>
        <dbReference type="ChEBI" id="CHEBI:30616"/>
    </ligand>
</feature>
<keyword evidence="6" id="KW-0269">Exonuclease</keyword>
<evidence type="ECO:0000256" key="2">
    <source>
        <dbReference type="ARBA" id="ARBA00022741"/>
    </source>
</evidence>
<keyword evidence="1" id="KW-0540">Nuclease</keyword>
<keyword evidence="7 15" id="KW-0067">ATP-binding</keyword>
<comment type="catalytic activity">
    <reaction evidence="14">
        <text>ATP + H2O = ADP + phosphate + H(+)</text>
        <dbReference type="Rhea" id="RHEA:13065"/>
        <dbReference type="ChEBI" id="CHEBI:15377"/>
        <dbReference type="ChEBI" id="CHEBI:15378"/>
        <dbReference type="ChEBI" id="CHEBI:30616"/>
        <dbReference type="ChEBI" id="CHEBI:43474"/>
        <dbReference type="ChEBI" id="CHEBI:456216"/>
        <dbReference type="EC" id="5.6.2.4"/>
    </reaction>
</comment>
<keyword evidence="8" id="KW-0238">DNA-binding</keyword>
<feature type="region of interest" description="Disordered" evidence="16">
    <location>
        <begin position="953"/>
        <end position="995"/>
    </location>
</feature>
<evidence type="ECO:0000256" key="7">
    <source>
        <dbReference type="ARBA" id="ARBA00022840"/>
    </source>
</evidence>
<evidence type="ECO:0000256" key="10">
    <source>
        <dbReference type="ARBA" id="ARBA00023235"/>
    </source>
</evidence>
<dbReference type="EMBL" id="JBBKTW010000002">
    <property type="protein sequence ID" value="MEN2988118.1"/>
    <property type="molecule type" value="Genomic_DNA"/>
</dbReference>
<dbReference type="PROSITE" id="PS51198">
    <property type="entry name" value="UVRD_HELICASE_ATP_BIND"/>
    <property type="match status" value="1"/>
</dbReference>
<gene>
    <name evidence="19" type="primary">addA</name>
    <name evidence="19" type="ORF">WG926_07365</name>
</gene>
<protein>
    <recommendedName>
        <fullName evidence="12">DNA 3'-5' helicase</fullName>
        <ecNumber evidence="12">5.6.2.4</ecNumber>
    </recommendedName>
    <alternativeName>
        <fullName evidence="13">DNA 3'-5' helicase II</fullName>
    </alternativeName>
</protein>
<dbReference type="Pfam" id="PF00580">
    <property type="entry name" value="UvrD-helicase"/>
    <property type="match status" value="1"/>
</dbReference>
<evidence type="ECO:0000256" key="14">
    <source>
        <dbReference type="ARBA" id="ARBA00048988"/>
    </source>
</evidence>
<evidence type="ECO:0000313" key="19">
    <source>
        <dbReference type="EMBL" id="MEN2988118.1"/>
    </source>
</evidence>
<keyword evidence="10" id="KW-0413">Isomerase</keyword>
<comment type="catalytic activity">
    <reaction evidence="11">
        <text>Couples ATP hydrolysis with the unwinding of duplex DNA by translocating in the 3'-5' direction.</text>
        <dbReference type="EC" id="5.6.2.4"/>
    </reaction>
</comment>
<dbReference type="RefSeq" id="WP_345937045.1">
    <property type="nucleotide sequence ID" value="NZ_JBBKTW010000002.1"/>
</dbReference>
<accession>A0ABU9YH65</accession>
<dbReference type="GO" id="GO:0004386">
    <property type="term" value="F:helicase activity"/>
    <property type="evidence" value="ECO:0007669"/>
    <property type="project" value="UniProtKB-KW"/>
</dbReference>
<dbReference type="Gene3D" id="3.40.50.300">
    <property type="entry name" value="P-loop containing nucleotide triphosphate hydrolases"/>
    <property type="match status" value="4"/>
</dbReference>
<evidence type="ECO:0000256" key="6">
    <source>
        <dbReference type="ARBA" id="ARBA00022839"/>
    </source>
</evidence>
<keyword evidence="5 15" id="KW-0347">Helicase</keyword>
<sequence>MSVEQALAADPTRSVWVGASAGTGKTKVLTDRVLRLMLAGAAPERILCITFTKAAAAEMALRLSGRLARWATADAGLLTDELFALLGRRPAGTELAVARRLFARLLDAPGGMNIQTIHSLCQSLLRRFPLEAGLPPHFELMDDRDAAELIAMARERLFAEAASDPVLGAAVDRLATLFDADAFAGLMTAVIGDRHRLARMIEGAGSVDMACVAIARAHFVDPEATPEGELAAACRPGGFDEAGLRAAAQALLASTGKDDVARGRRLAAWLAASEAERVARFEDRVGATMTAKNEPRARLMVKAAIEAAPAAFAALRAEQDRMVELEDQRRSAATVAASVALIRVGARLAALYDDLKRRRARLDFDDLILGAGRLLNTPGIAPWVLYKLDGGVMHLLLDEAQDTSPEQWTVVERLTEEFFAGDGNPHDQAGHDADGLPLARTVFAVGDPKQSIYRFQRADPEGFRRMQAFFQARVSAAERGWSVVALRQSFRSVAAVLAAVDAVFATPPASDGVVEPGQVLRHEAARIGQAGIVELWPLAVAEKRDTDDVWLVPEVREPEDDPMARVADAIAGTIRGWLDRAEMLSAAGRRLRPGDVLILVQRRNAFVGRMARALKAAGVPVAGVDRMALVDQIAVADLVALGRALLLPEDDLTLAAALKGPILGLDEDALYRAAVDRTDPKGGDPKGGRLPLIHALRRRAAGDPALAAAAGLLTDLARAADRMGPYDFYADLLAARGGRTALVARLGPEAEDAIDEFLNLALAYEQTEPPSLEGFLAWVERSAVEVKRDLEQGRDEVRIMTVHGAKGLQAPVVFLPDTTRMPRPPSGPVWLDGPPPMLLVAPAAGDASDMVRDAQTVTAREDRKEYRRLLYVAMTRAADRLYVCGWHGKPEAPDESWYGLTARALAGEGDARPVEVVLPGGITGTGWRLTGEQAAVPPAIPAAATGMAVAEGPSLPAELHPDRDLPAEPVPPRPLSPSRPDDDPPPARSPLGDLGASRFRRGRLVHRLLQVLPDLPPDARADAAARFLAAPAHGLAAGDAAALAGEVMAVLDHPDFAAIFQPGSRAEVPLGALVGSRVVSGAVDRLLVTPDRILLVDYKTDRPPPAEPERVARHYLRQMAAYRAVLQRIYPGRAIETALVWTDGPSLMRLPDMLLDRWAPAELEAAGGDLSTPN</sequence>
<dbReference type="Proteomes" id="UP001413721">
    <property type="component" value="Unassembled WGS sequence"/>
</dbReference>
<dbReference type="PROSITE" id="PS51217">
    <property type="entry name" value="UVRD_HELICASE_CTER"/>
    <property type="match status" value="1"/>
</dbReference>
<dbReference type="Pfam" id="PF13361">
    <property type="entry name" value="UvrD_C"/>
    <property type="match status" value="1"/>
</dbReference>
<dbReference type="Gene3D" id="1.10.486.10">
    <property type="entry name" value="PCRA, domain 4"/>
    <property type="match status" value="1"/>
</dbReference>
<dbReference type="SUPFAM" id="SSF52980">
    <property type="entry name" value="Restriction endonuclease-like"/>
    <property type="match status" value="1"/>
</dbReference>
<dbReference type="SUPFAM" id="SSF52540">
    <property type="entry name" value="P-loop containing nucleoside triphosphate hydrolases"/>
    <property type="match status" value="1"/>
</dbReference>
<evidence type="ECO:0000256" key="4">
    <source>
        <dbReference type="ARBA" id="ARBA00022801"/>
    </source>
</evidence>
<feature type="compositionally biased region" description="Pro residues" evidence="16">
    <location>
        <begin position="968"/>
        <end position="977"/>
    </location>
</feature>
<dbReference type="InterPro" id="IPR038726">
    <property type="entry name" value="PDDEXK_AddAB-type"/>
</dbReference>
<dbReference type="Pfam" id="PF12705">
    <property type="entry name" value="PDDEXK_1"/>
    <property type="match status" value="1"/>
</dbReference>
<evidence type="ECO:0000256" key="16">
    <source>
        <dbReference type="SAM" id="MobiDB-lite"/>
    </source>
</evidence>
<dbReference type="InterPro" id="IPR000212">
    <property type="entry name" value="DNA_helicase_UvrD/REP"/>
</dbReference>
<keyword evidence="9" id="KW-0234">DNA repair</keyword>
<name>A0ABU9YH65_9PROT</name>
<dbReference type="PANTHER" id="PTHR11070">
    <property type="entry name" value="UVRD / RECB / PCRA DNA HELICASE FAMILY MEMBER"/>
    <property type="match status" value="1"/>
</dbReference>
<evidence type="ECO:0000256" key="1">
    <source>
        <dbReference type="ARBA" id="ARBA00022722"/>
    </source>
</evidence>